<dbReference type="SUPFAM" id="SSF55331">
    <property type="entry name" value="Tautomerase/MIF"/>
    <property type="match status" value="1"/>
</dbReference>
<evidence type="ECO:0000259" key="2">
    <source>
        <dbReference type="Pfam" id="PF01361"/>
    </source>
</evidence>
<sequence>MPVINFEVGKLSTEQKRQVVKEFTETAVKVTGLPAEAFYIFIKENAAENIGVGGILQSERHNLNEQDTKGEE</sequence>
<proteinExistence type="predicted"/>
<dbReference type="InterPro" id="IPR014347">
    <property type="entry name" value="Tautomerase/MIF_sf"/>
</dbReference>
<evidence type="ECO:0000313" key="3">
    <source>
        <dbReference type="EMBL" id="MEO1770526.1"/>
    </source>
</evidence>
<feature type="domain" description="4-oxalocrotonate tautomerase-like" evidence="2">
    <location>
        <begin position="2"/>
        <end position="54"/>
    </location>
</feature>
<dbReference type="Gene3D" id="3.30.429.10">
    <property type="entry name" value="Macrophage Migration Inhibitory Factor"/>
    <property type="match status" value="1"/>
</dbReference>
<name>A0ABV0EPH8_9ENTE</name>
<dbReference type="InterPro" id="IPR004370">
    <property type="entry name" value="4-OT-like_dom"/>
</dbReference>
<evidence type="ECO:0000256" key="1">
    <source>
        <dbReference type="ARBA" id="ARBA00023235"/>
    </source>
</evidence>
<protein>
    <recommendedName>
        <fullName evidence="2">4-oxalocrotonate tautomerase-like domain-containing protein</fullName>
    </recommendedName>
</protein>
<dbReference type="NCBIfam" id="NF041920">
    <property type="entry name" value="DmpI"/>
    <property type="match status" value="1"/>
</dbReference>
<dbReference type="RefSeq" id="WP_207705428.1">
    <property type="nucleotide sequence ID" value="NZ_JAFREL020000002.1"/>
</dbReference>
<dbReference type="Pfam" id="PF01361">
    <property type="entry name" value="Tautomerase"/>
    <property type="match status" value="1"/>
</dbReference>
<keyword evidence="1" id="KW-0413">Isomerase</keyword>
<gene>
    <name evidence="3" type="ORF">JZO67_002479</name>
</gene>
<evidence type="ECO:0000313" key="4">
    <source>
        <dbReference type="Proteomes" id="UP000664357"/>
    </source>
</evidence>
<comment type="caution">
    <text evidence="3">The sequence shown here is derived from an EMBL/GenBank/DDBJ whole genome shotgun (WGS) entry which is preliminary data.</text>
</comment>
<keyword evidence="4" id="KW-1185">Reference proteome</keyword>
<dbReference type="Proteomes" id="UP000664357">
    <property type="component" value="Unassembled WGS sequence"/>
</dbReference>
<dbReference type="EMBL" id="JAFREL020000002">
    <property type="protein sequence ID" value="MEO1770526.1"/>
    <property type="molecule type" value="Genomic_DNA"/>
</dbReference>
<reference evidence="3 4" key="1">
    <citation type="submission" date="2021-03" db="EMBL/GenBank/DDBJ databases">
        <authorList>
            <person name="Gilmore M.S."/>
            <person name="Schwartzman J."/>
            <person name="Van Tyne D."/>
            <person name="Martin M."/>
            <person name="Earl A.M."/>
            <person name="Manson A.L."/>
            <person name="Straub T."/>
            <person name="Salamzade R."/>
            <person name="Saavedra J."/>
            <person name="Lebreton F."/>
            <person name="Prichula J."/>
            <person name="Schaufler K."/>
            <person name="Gaca A."/>
            <person name="Sgardioli B."/>
            <person name="Wagenaar J."/>
            <person name="Strong T."/>
        </authorList>
    </citation>
    <scope>NUCLEOTIDE SEQUENCE [LARGE SCALE GENOMIC DNA]</scope>
    <source>
        <strain evidence="3 4">665A</strain>
    </source>
</reference>
<organism evidence="3 4">
    <name type="scientific">Candidatus Enterococcus ferrettii</name>
    <dbReference type="NCBI Taxonomy" id="2815324"/>
    <lineage>
        <taxon>Bacteria</taxon>
        <taxon>Bacillati</taxon>
        <taxon>Bacillota</taxon>
        <taxon>Bacilli</taxon>
        <taxon>Lactobacillales</taxon>
        <taxon>Enterococcaceae</taxon>
        <taxon>Enterococcus</taxon>
    </lineage>
</organism>
<accession>A0ABV0EPH8</accession>
<reference evidence="3 4" key="2">
    <citation type="submission" date="2024-02" db="EMBL/GenBank/DDBJ databases">
        <title>The Genome Sequence of Enterococcus sp. DIV0159.</title>
        <authorList>
            <person name="Earl A."/>
            <person name="Manson A."/>
            <person name="Gilmore M."/>
            <person name="Sanders J."/>
            <person name="Shea T."/>
            <person name="Howe W."/>
            <person name="Livny J."/>
            <person name="Cuomo C."/>
            <person name="Neafsey D."/>
            <person name="Birren B."/>
        </authorList>
    </citation>
    <scope>NUCLEOTIDE SEQUENCE [LARGE SCALE GENOMIC DNA]</scope>
    <source>
        <strain evidence="3 4">665A</strain>
    </source>
</reference>